<dbReference type="InterPro" id="IPR024550">
    <property type="entry name" value="TFIIEa/SarR/Rpc3_HTH_dom"/>
</dbReference>
<evidence type="ECO:0000259" key="4">
    <source>
        <dbReference type="PROSITE" id="PS51344"/>
    </source>
</evidence>
<dbReference type="GO" id="GO:0005673">
    <property type="term" value="C:transcription factor TFIIE complex"/>
    <property type="evidence" value="ECO:0007669"/>
    <property type="project" value="TreeGrafter"/>
</dbReference>
<evidence type="ECO:0000313" key="6">
    <source>
        <dbReference type="Proteomes" id="UP000829364"/>
    </source>
</evidence>
<dbReference type="PANTHER" id="PTHR13097">
    <property type="entry name" value="TRANSCRIPTION INITIATION FACTOR IIE, ALPHA SUBUNIT"/>
    <property type="match status" value="1"/>
</dbReference>
<dbReference type="PANTHER" id="PTHR13097:SF7">
    <property type="entry name" value="GENERAL TRANSCRIPTION FACTOR IIE SUBUNIT 1"/>
    <property type="match status" value="1"/>
</dbReference>
<feature type="compositionally biased region" description="Acidic residues" evidence="3">
    <location>
        <begin position="422"/>
        <end position="441"/>
    </location>
</feature>
<dbReference type="Proteomes" id="UP000829364">
    <property type="component" value="Chromosome 11"/>
</dbReference>
<dbReference type="EMBL" id="CP086364">
    <property type="protein sequence ID" value="UNI24467.1"/>
    <property type="molecule type" value="Genomic_DNA"/>
</dbReference>
<keyword evidence="2" id="KW-0804">Transcription</keyword>
<dbReference type="OrthoDB" id="361102at2759"/>
<dbReference type="GeneID" id="72072155"/>
<name>A0A9Q8VH67_9HYPO</name>
<accession>A0A9Q8VH67</accession>
<evidence type="ECO:0000313" key="5">
    <source>
        <dbReference type="EMBL" id="UNI24467.1"/>
    </source>
</evidence>
<proteinExistence type="predicted"/>
<evidence type="ECO:0000256" key="2">
    <source>
        <dbReference type="ARBA" id="ARBA00023163"/>
    </source>
</evidence>
<feature type="compositionally biased region" description="Acidic residues" evidence="3">
    <location>
        <begin position="336"/>
        <end position="354"/>
    </location>
</feature>
<keyword evidence="1" id="KW-0805">Transcription regulation</keyword>
<dbReference type="InterPro" id="IPR039997">
    <property type="entry name" value="TFE"/>
</dbReference>
<dbReference type="GO" id="GO:0006367">
    <property type="term" value="P:transcription initiation at RNA polymerase II promoter"/>
    <property type="evidence" value="ECO:0007669"/>
    <property type="project" value="InterPro"/>
</dbReference>
<sequence length="441" mass="48466">MDLAVTLIKSVMRAFYQTRDILVVDALILHEALRDDDLAYLMAINTKDLHKICGKLREDRFLSVHTRQELREGNPRPSNRTWYYINYRHTIDAIKWRVYNIDKEVQGSTMPANEKKEYFCTFCKAEWTAMEVLDNVGPEGFQCHRCGHILTFEADRNSGGHEQSTRLNDQFKFISELLPKIDAVHIPVCDFDRALTKARPVIRDATHQRAATIPVDAGANRPMAVKGLTNTGPQSIAVNISTSAGPSEVEKEVERLRKEKIAQQNALPSWMSNSTVTGESFSGNVATDASAIKKEVAQDAAPGLQPEDGNTSAHIDDIFAKLKAEQEAEMARVVDDGDDDEFGSEEDGEDEFEDVPPTGNNSSLGTPGLAGLKRDASDGASSEQDSAEERMSKRVKVETQAEADQGGAGGANAAAGDGKAGDDDDDDDIVEDDEELEFEDV</sequence>
<protein>
    <recommendedName>
        <fullName evidence="4">HTH TFE/IIEalpha-type domain-containing protein</fullName>
    </recommendedName>
</protein>
<evidence type="ECO:0000256" key="3">
    <source>
        <dbReference type="SAM" id="MobiDB-lite"/>
    </source>
</evidence>
<evidence type="ECO:0000256" key="1">
    <source>
        <dbReference type="ARBA" id="ARBA00023015"/>
    </source>
</evidence>
<dbReference type="Pfam" id="PF02002">
    <property type="entry name" value="TFIIE_alpha"/>
    <property type="match status" value="1"/>
</dbReference>
<gene>
    <name evidence="5" type="ORF">JDV02_010210</name>
</gene>
<dbReference type="PROSITE" id="PS51344">
    <property type="entry name" value="HTH_TFE_IIE"/>
    <property type="match status" value="1"/>
</dbReference>
<dbReference type="SMART" id="SM00531">
    <property type="entry name" value="TFIIE"/>
    <property type="match status" value="1"/>
</dbReference>
<feature type="domain" description="HTH TFE/IIEalpha-type" evidence="4">
    <location>
        <begin position="4"/>
        <end position="95"/>
    </location>
</feature>
<keyword evidence="6" id="KW-1185">Reference proteome</keyword>
<feature type="region of interest" description="Disordered" evidence="3">
    <location>
        <begin position="331"/>
        <end position="441"/>
    </location>
</feature>
<dbReference type="InterPro" id="IPR002853">
    <property type="entry name" value="TFIIE_asu"/>
</dbReference>
<organism evidence="5 6">
    <name type="scientific">Purpureocillium takamizusanense</name>
    <dbReference type="NCBI Taxonomy" id="2060973"/>
    <lineage>
        <taxon>Eukaryota</taxon>
        <taxon>Fungi</taxon>
        <taxon>Dikarya</taxon>
        <taxon>Ascomycota</taxon>
        <taxon>Pezizomycotina</taxon>
        <taxon>Sordariomycetes</taxon>
        <taxon>Hypocreomycetidae</taxon>
        <taxon>Hypocreales</taxon>
        <taxon>Ophiocordycipitaceae</taxon>
        <taxon>Purpureocillium</taxon>
    </lineage>
</organism>
<dbReference type="KEGG" id="ptkz:JDV02_010210"/>
<dbReference type="RefSeq" id="XP_047847948.1">
    <property type="nucleotide sequence ID" value="XM_047991935.1"/>
</dbReference>
<dbReference type="InterPro" id="IPR017919">
    <property type="entry name" value="TFIIE/TFIIEa_HTH"/>
</dbReference>
<feature type="compositionally biased region" description="Basic and acidic residues" evidence="3">
    <location>
        <begin position="387"/>
        <end position="399"/>
    </location>
</feature>
<dbReference type="AlphaFoldDB" id="A0A9Q8VH67"/>
<reference evidence="5" key="1">
    <citation type="submission" date="2021-11" db="EMBL/GenBank/DDBJ databases">
        <title>Purpureocillium_takamizusanense_genome.</title>
        <authorList>
            <person name="Nguyen N.-H."/>
        </authorList>
    </citation>
    <scope>NUCLEOTIDE SEQUENCE</scope>
    <source>
        <strain evidence="5">PT3</strain>
    </source>
</reference>